<dbReference type="EMBL" id="LR130778">
    <property type="protein sequence ID" value="VDN46181.1"/>
    <property type="molecule type" value="Genomic_DNA"/>
</dbReference>
<dbReference type="Proteomes" id="UP000279029">
    <property type="component" value="Chromosome"/>
</dbReference>
<dbReference type="SUPFAM" id="SSF52540">
    <property type="entry name" value="P-loop containing nucleoside triphosphate hydrolases"/>
    <property type="match status" value="1"/>
</dbReference>
<organism evidence="1 2">
    <name type="scientific">Petrocella atlantisensis</name>
    <dbReference type="NCBI Taxonomy" id="2173034"/>
    <lineage>
        <taxon>Bacteria</taxon>
        <taxon>Bacillati</taxon>
        <taxon>Bacillota</taxon>
        <taxon>Clostridia</taxon>
        <taxon>Lachnospirales</taxon>
        <taxon>Vallitaleaceae</taxon>
        <taxon>Petrocella</taxon>
    </lineage>
</organism>
<dbReference type="GO" id="GO:0016301">
    <property type="term" value="F:kinase activity"/>
    <property type="evidence" value="ECO:0007669"/>
    <property type="project" value="UniProtKB-KW"/>
</dbReference>
<dbReference type="KEGG" id="cbar:PATL70BA_0334"/>
<name>A0A3P7PSH9_9FIRM</name>
<gene>
    <name evidence="1" type="ORF">PATL70BA_0334</name>
</gene>
<keyword evidence="1" id="KW-0418">Kinase</keyword>
<proteinExistence type="predicted"/>
<dbReference type="RefSeq" id="WP_243115945.1">
    <property type="nucleotide sequence ID" value="NZ_LR130778.1"/>
</dbReference>
<keyword evidence="1" id="KW-0808">Transferase</keyword>
<keyword evidence="2" id="KW-1185">Reference proteome</keyword>
<dbReference type="AlphaFoldDB" id="A0A3P7PSH9"/>
<sequence>MEKKEDKKMDTFQWVAPQLVDYDNIKKGDMPGDVIQIQTGHIMKAEAIFPKLYQMVKDIQEIRPKDKVVISVHGGSGVGKSEIGALLAYYFNDVGIGSYILSGDNYPHRIPKHNDEERLRIFREMGLKGLVAQGAYNRERGDKLRELQALNQDFDPDQIQELPWLFIYQQEGRKGLEDYLGTSAEIDFDEINHIIAEFKHDKESILLKRMGREETDLWYEKVDFSNIKVVIIEWTHGNNDALIGVDIPILLNSTPSETLEHRKLRNRDGGTDSPFTTMVLDIEQKLLFSQASGAKIIVLKDGEIVGFEQYRQIMLQEGL</sequence>
<evidence type="ECO:0000313" key="2">
    <source>
        <dbReference type="Proteomes" id="UP000279029"/>
    </source>
</evidence>
<accession>A0A3P7PSH9</accession>
<protein>
    <submittedName>
        <fullName evidence="1">Adenylylsulfate kinase</fullName>
    </submittedName>
</protein>
<dbReference type="Gene3D" id="3.40.50.300">
    <property type="entry name" value="P-loop containing nucleotide triphosphate hydrolases"/>
    <property type="match status" value="1"/>
</dbReference>
<reference evidence="1 2" key="1">
    <citation type="submission" date="2018-09" db="EMBL/GenBank/DDBJ databases">
        <authorList>
            <person name="Postec A."/>
        </authorList>
    </citation>
    <scope>NUCLEOTIDE SEQUENCE [LARGE SCALE GENOMIC DNA]</scope>
    <source>
        <strain evidence="1">70B-A</strain>
    </source>
</reference>
<dbReference type="InterPro" id="IPR027417">
    <property type="entry name" value="P-loop_NTPase"/>
</dbReference>
<evidence type="ECO:0000313" key="1">
    <source>
        <dbReference type="EMBL" id="VDN46181.1"/>
    </source>
</evidence>